<dbReference type="SMART" id="SM00530">
    <property type="entry name" value="HTH_XRE"/>
    <property type="match status" value="1"/>
</dbReference>
<sequence length="102" mass="12061">MKKIDFEHARLFSGVGEVIKWLRNYYKITQKKLANDLNISEIRLCRIERSEVDINPDEIVAVAKYFSVPTDLILLNFSEGGLMEWESRKLELNQKLRKNYLN</sequence>
<feature type="domain" description="HTH cro/C1-type" evidence="1">
    <location>
        <begin position="19"/>
        <end position="73"/>
    </location>
</feature>
<name>A0A8S5Q0B0_9CAUD</name>
<reference evidence="2" key="1">
    <citation type="journal article" date="2021" name="Proc. Natl. Acad. Sci. U.S.A.">
        <title>A Catalog of Tens of Thousands of Viruses from Human Metagenomes Reveals Hidden Associations with Chronic Diseases.</title>
        <authorList>
            <person name="Tisza M.J."/>
            <person name="Buck C.B."/>
        </authorList>
    </citation>
    <scope>NUCLEOTIDE SEQUENCE</scope>
    <source>
        <strain evidence="2">CtMgg26</strain>
    </source>
</reference>
<accession>A0A8S5Q0B0</accession>
<proteinExistence type="predicted"/>
<dbReference type="CDD" id="cd00093">
    <property type="entry name" value="HTH_XRE"/>
    <property type="match status" value="1"/>
</dbReference>
<organism evidence="2">
    <name type="scientific">Siphoviridae sp. ctMgg26</name>
    <dbReference type="NCBI Taxonomy" id="2825462"/>
    <lineage>
        <taxon>Viruses</taxon>
        <taxon>Duplodnaviria</taxon>
        <taxon>Heunggongvirae</taxon>
        <taxon>Uroviricota</taxon>
        <taxon>Caudoviricetes</taxon>
    </lineage>
</organism>
<dbReference type="PROSITE" id="PS50943">
    <property type="entry name" value="HTH_CROC1"/>
    <property type="match status" value="1"/>
</dbReference>
<dbReference type="InterPro" id="IPR010982">
    <property type="entry name" value="Lambda_DNA-bd_dom_sf"/>
</dbReference>
<dbReference type="InterPro" id="IPR001387">
    <property type="entry name" value="Cro/C1-type_HTH"/>
</dbReference>
<protein>
    <submittedName>
        <fullName evidence="2">Helix-turn-helix domain protein</fullName>
    </submittedName>
</protein>
<dbReference type="Pfam" id="PF01381">
    <property type="entry name" value="HTH_3"/>
    <property type="match status" value="1"/>
</dbReference>
<dbReference type="Gene3D" id="1.10.260.40">
    <property type="entry name" value="lambda repressor-like DNA-binding domains"/>
    <property type="match status" value="1"/>
</dbReference>
<evidence type="ECO:0000313" key="2">
    <source>
        <dbReference type="EMBL" id="DAE12257.1"/>
    </source>
</evidence>
<dbReference type="GO" id="GO:0003677">
    <property type="term" value="F:DNA binding"/>
    <property type="evidence" value="ECO:0007669"/>
    <property type="project" value="InterPro"/>
</dbReference>
<dbReference type="EMBL" id="BK015546">
    <property type="protein sequence ID" value="DAE12257.1"/>
    <property type="molecule type" value="Genomic_DNA"/>
</dbReference>
<dbReference type="SUPFAM" id="SSF47413">
    <property type="entry name" value="lambda repressor-like DNA-binding domains"/>
    <property type="match status" value="1"/>
</dbReference>
<evidence type="ECO:0000259" key="1">
    <source>
        <dbReference type="PROSITE" id="PS50943"/>
    </source>
</evidence>